<evidence type="ECO:0000313" key="2">
    <source>
        <dbReference type="Proteomes" id="UP000199494"/>
    </source>
</evidence>
<name>A0A222VQ25_9PSEU</name>
<dbReference type="KEGG" id="pmad:BAY61_14335"/>
<protein>
    <submittedName>
        <fullName evidence="1">Mn2+ and Fe2+ transporters of the NRAMP family</fullName>
    </submittedName>
</protein>
<evidence type="ECO:0000313" key="1">
    <source>
        <dbReference type="EMBL" id="SDC31040.1"/>
    </source>
</evidence>
<dbReference type="RefSeq" id="WP_091798238.1">
    <property type="nucleotide sequence ID" value="NZ_CP016353.1"/>
</dbReference>
<dbReference type="EMBL" id="FMZE01000001">
    <property type="protein sequence ID" value="SDC31040.1"/>
    <property type="molecule type" value="Genomic_DNA"/>
</dbReference>
<reference evidence="1 2" key="1">
    <citation type="submission" date="2016-10" db="EMBL/GenBank/DDBJ databases">
        <authorList>
            <person name="de Groot N.N."/>
        </authorList>
    </citation>
    <scope>NUCLEOTIDE SEQUENCE [LARGE SCALE GENOMIC DNA]</scope>
    <source>
        <strain evidence="1 2">CGMCC 4.5506</strain>
    </source>
</reference>
<dbReference type="AlphaFoldDB" id="A0A222VQ25"/>
<accession>A0A222VQ25</accession>
<organism evidence="1 2">
    <name type="scientific">Prauserella marina</name>
    <dbReference type="NCBI Taxonomy" id="530584"/>
    <lineage>
        <taxon>Bacteria</taxon>
        <taxon>Bacillati</taxon>
        <taxon>Actinomycetota</taxon>
        <taxon>Actinomycetes</taxon>
        <taxon>Pseudonocardiales</taxon>
        <taxon>Pseudonocardiaceae</taxon>
        <taxon>Prauserella</taxon>
    </lineage>
</organism>
<dbReference type="Proteomes" id="UP000199494">
    <property type="component" value="Unassembled WGS sequence"/>
</dbReference>
<keyword evidence="2" id="KW-1185">Reference proteome</keyword>
<gene>
    <name evidence="1" type="ORF">SAMN05421630_1011247</name>
</gene>
<dbReference type="NCBIfam" id="NF037982">
    <property type="entry name" value="Nramp_1"/>
    <property type="match status" value="1"/>
</dbReference>
<dbReference type="OrthoDB" id="3496044at2"/>
<dbReference type="STRING" id="530584.SAMN05421630_1011247"/>
<sequence>MTETGSPERDRPTLPSKHLPAVEFRDLPEPVRLRKITGASVIILATAIGSGEMILWPYITSQIGFTFIWAAIVGFGIQFFLNMEIERYTLATGESAITGFTRFWKPWWWLFIVFALLQNFWPGWATGAASSVSFALSLGADAPIVPITIAALVAIGITLTLSPVVYQWVEKIQGVLVGLILLFVIIAIPVATTGDAWGALLSEGIGGADFPIGHENLSVALLLGALAFAGAGGANNLVQSNYIRDKGMGMGARMPRIVSPITGHEEATPSLGYMFPTDEENMRRWRGWWRIANWEQLITFWGLGVLTLVTMSVLAYSTLPQGTVQQQDLAFLLLEGQALQDIVAPWFGTAFWAAATFALFSTNLGIIDYTCRLIADQMKINALKDSSFWSESKIYAAFVWIMIVVGSVILLAGVDQPFLLVVISSSIAGVQMFIYSGLLILLNRKALPKELKVRGVRLAVLIVSFVFFGFLSVLLVLDSLGL</sequence>
<proteinExistence type="predicted"/>